<protein>
    <submittedName>
        <fullName evidence="1">Uncharacterized protein</fullName>
    </submittedName>
</protein>
<dbReference type="OrthoDB" id="9888677at2"/>
<name>A0A1E7XY46_BIFAD</name>
<reference evidence="1 2" key="1">
    <citation type="submission" date="2016-07" db="EMBL/GenBank/DDBJ databases">
        <title>Draft Genome Sequence of Bifidobacterium adolescentis strain Km 4.</title>
        <authorList>
            <person name="Danilenko V.N."/>
        </authorList>
    </citation>
    <scope>NUCLEOTIDE SEQUENCE [LARGE SCALE GENOMIC DNA]</scope>
    <source>
        <strain evidence="1 2">Km 4</strain>
    </source>
</reference>
<evidence type="ECO:0000313" key="1">
    <source>
        <dbReference type="EMBL" id="OFA33632.1"/>
    </source>
</evidence>
<sequence length="69" mass="7879">MNKTKDNPMPLVSECNPVDAVECPYCTTVFRVRTLMTGGDGRLMRDEYETIPMFCPMCGGRLEQSERKE</sequence>
<dbReference type="EMBL" id="MAXD01000016">
    <property type="protein sequence ID" value="OFA33632.1"/>
    <property type="molecule type" value="Genomic_DNA"/>
</dbReference>
<evidence type="ECO:0000313" key="2">
    <source>
        <dbReference type="Proteomes" id="UP000175684"/>
    </source>
</evidence>
<dbReference type="RefSeq" id="WP_070123078.1">
    <property type="nucleotide sequence ID" value="NZ_MAXD01000016.1"/>
</dbReference>
<comment type="caution">
    <text evidence="1">The sequence shown here is derived from an EMBL/GenBank/DDBJ whole genome shotgun (WGS) entry which is preliminary data.</text>
</comment>
<dbReference type="AlphaFoldDB" id="A0A1E7XY46"/>
<organism evidence="1 2">
    <name type="scientific">Bifidobacterium adolescentis</name>
    <dbReference type="NCBI Taxonomy" id="1680"/>
    <lineage>
        <taxon>Bacteria</taxon>
        <taxon>Bacillati</taxon>
        <taxon>Actinomycetota</taxon>
        <taxon>Actinomycetes</taxon>
        <taxon>Bifidobacteriales</taxon>
        <taxon>Bifidobacteriaceae</taxon>
        <taxon>Bifidobacterium</taxon>
    </lineage>
</organism>
<dbReference type="Proteomes" id="UP000175684">
    <property type="component" value="Unassembled WGS sequence"/>
</dbReference>
<proteinExistence type="predicted"/>
<accession>A0A1E7XY46</accession>
<gene>
    <name evidence="1" type="ORF">BBK15_09990</name>
</gene>